<keyword evidence="4" id="KW-1185">Reference proteome</keyword>
<comment type="caution">
    <text evidence="3">The sequence shown here is derived from an EMBL/GenBank/DDBJ whole genome shotgun (WGS) entry which is preliminary data.</text>
</comment>
<dbReference type="EMBL" id="JAHVHU010000007">
    <property type="protein sequence ID" value="MBY5958055.1"/>
    <property type="molecule type" value="Genomic_DNA"/>
</dbReference>
<evidence type="ECO:0000256" key="2">
    <source>
        <dbReference type="SAM" id="SignalP"/>
    </source>
</evidence>
<dbReference type="Gene3D" id="1.20.1600.10">
    <property type="entry name" value="Outer membrane efflux proteins (OEP)"/>
    <property type="match status" value="1"/>
</dbReference>
<dbReference type="GO" id="GO:0015562">
    <property type="term" value="F:efflux transmembrane transporter activity"/>
    <property type="evidence" value="ECO:0007669"/>
    <property type="project" value="InterPro"/>
</dbReference>
<dbReference type="SUPFAM" id="SSF56954">
    <property type="entry name" value="Outer membrane efflux proteins (OEP)"/>
    <property type="match status" value="1"/>
</dbReference>
<evidence type="ECO:0000313" key="4">
    <source>
        <dbReference type="Proteomes" id="UP000753961"/>
    </source>
</evidence>
<dbReference type="InterPro" id="IPR003423">
    <property type="entry name" value="OMP_efflux"/>
</dbReference>
<dbReference type="PANTHER" id="PTHR30203:SF23">
    <property type="entry name" value="OUTER MEMBRANE EFFLUX PROTEIN"/>
    <property type="match status" value="1"/>
</dbReference>
<protein>
    <submittedName>
        <fullName evidence="3">TolC family protein</fullName>
    </submittedName>
</protein>
<evidence type="ECO:0000256" key="1">
    <source>
        <dbReference type="ARBA" id="ARBA00007613"/>
    </source>
</evidence>
<name>A0A953HTC3_9BACT</name>
<feature type="signal peptide" evidence="2">
    <location>
        <begin position="1"/>
        <end position="21"/>
    </location>
</feature>
<evidence type="ECO:0000313" key="3">
    <source>
        <dbReference type="EMBL" id="MBY5958055.1"/>
    </source>
</evidence>
<comment type="similarity">
    <text evidence="1">Belongs to the outer membrane factor (OMF) (TC 1.B.17) family.</text>
</comment>
<proteinExistence type="inferred from homology"/>
<dbReference type="Proteomes" id="UP000753961">
    <property type="component" value="Unassembled WGS sequence"/>
</dbReference>
<gene>
    <name evidence="3" type="ORF">KUV50_07935</name>
</gene>
<keyword evidence="2" id="KW-0732">Signal</keyword>
<dbReference type="AlphaFoldDB" id="A0A953HTC3"/>
<reference evidence="3" key="1">
    <citation type="submission" date="2021-06" db="EMBL/GenBank/DDBJ databases">
        <title>44 bacteria genomes isolated from Dapeng, Shenzhen.</title>
        <authorList>
            <person name="Zheng W."/>
            <person name="Yu S."/>
            <person name="Huang Y."/>
        </authorList>
    </citation>
    <scope>NUCLEOTIDE SEQUENCE</scope>
    <source>
        <strain evidence="3">DP5N28-2</strain>
    </source>
</reference>
<sequence length="433" mass="49907">MSLVKLAASLLLIMYSASLTAQDTLVLNHSESEALFLKENLLLMAERLNISQAEARVVQARLWPNPALEIDEVNLWATKRQLAVFGDELQGFNGGRLGQNQQFGFSVEQLVMTAGKRKKLAALESVSVEQSREFFENLLRNLKYEFRSLLTRLHYLRLTAEAYQNQLNSVKQLTQSYHRQVEKGHVTKGEYVRLKALELEIGKGKNDLGIETEKIKKELKMMMRLPASVQLTIEPERYLNNEQPVGAVDLSELITQAKEFRPDFRLAQLDMAYQKRKLDYEQALRVPDVTLKMGYDRGGNFMYNFFGFGVAMDIPVFDRNQGNIQQARIGIEQSKLHVRQKELSLENEVVLAYHNLQQSIDFYTDIDPDFDEALDATLDGYTRNFLNRNITLLEYLDFLDAYLENKKILRDARHAIIERVEELNYLVGVDVIQ</sequence>
<feature type="chain" id="PRO_5037314397" evidence="2">
    <location>
        <begin position="22"/>
        <end position="433"/>
    </location>
</feature>
<organism evidence="3 4">
    <name type="scientific">Membranihabitans marinus</name>
    <dbReference type="NCBI Taxonomy" id="1227546"/>
    <lineage>
        <taxon>Bacteria</taxon>
        <taxon>Pseudomonadati</taxon>
        <taxon>Bacteroidota</taxon>
        <taxon>Saprospiria</taxon>
        <taxon>Saprospirales</taxon>
        <taxon>Saprospiraceae</taxon>
        <taxon>Membranihabitans</taxon>
    </lineage>
</organism>
<dbReference type="Pfam" id="PF02321">
    <property type="entry name" value="OEP"/>
    <property type="match status" value="1"/>
</dbReference>
<dbReference type="InterPro" id="IPR010131">
    <property type="entry name" value="MdtP/NodT-like"/>
</dbReference>
<accession>A0A953HTC3</accession>
<dbReference type="RefSeq" id="WP_222579589.1">
    <property type="nucleotide sequence ID" value="NZ_JAHVHU010000007.1"/>
</dbReference>
<dbReference type="PANTHER" id="PTHR30203">
    <property type="entry name" value="OUTER MEMBRANE CATION EFFLUX PROTEIN"/>
    <property type="match status" value="1"/>
</dbReference>